<evidence type="ECO:0000313" key="3">
    <source>
        <dbReference type="Proteomes" id="UP001515480"/>
    </source>
</evidence>
<proteinExistence type="predicted"/>
<dbReference type="InterPro" id="IPR055588">
    <property type="entry name" value="DUF7164"/>
</dbReference>
<evidence type="ECO:0000313" key="2">
    <source>
        <dbReference type="EMBL" id="KAL1498997.1"/>
    </source>
</evidence>
<name>A0AB34IHQ2_PRYPA</name>
<protein>
    <recommendedName>
        <fullName evidence="1">DUF7164 domain-containing protein</fullName>
    </recommendedName>
</protein>
<feature type="domain" description="DUF7164" evidence="1">
    <location>
        <begin position="3"/>
        <end position="253"/>
    </location>
</feature>
<dbReference type="Proteomes" id="UP001515480">
    <property type="component" value="Unassembled WGS sequence"/>
</dbReference>
<gene>
    <name evidence="2" type="ORF">AB1Y20_013516</name>
</gene>
<evidence type="ECO:0000259" key="1">
    <source>
        <dbReference type="Pfam" id="PF23741"/>
    </source>
</evidence>
<dbReference type="AlphaFoldDB" id="A0AB34IHQ2"/>
<accession>A0AB34IHQ2</accession>
<comment type="caution">
    <text evidence="2">The sequence shown here is derived from an EMBL/GenBank/DDBJ whole genome shotgun (WGS) entry which is preliminary data.</text>
</comment>
<keyword evidence="3" id="KW-1185">Reference proteome</keyword>
<dbReference type="Pfam" id="PF23741">
    <property type="entry name" value="DUF7164"/>
    <property type="match status" value="1"/>
</dbReference>
<organism evidence="2 3">
    <name type="scientific">Prymnesium parvum</name>
    <name type="common">Toxic golden alga</name>
    <dbReference type="NCBI Taxonomy" id="97485"/>
    <lineage>
        <taxon>Eukaryota</taxon>
        <taxon>Haptista</taxon>
        <taxon>Haptophyta</taxon>
        <taxon>Prymnesiophyceae</taxon>
        <taxon>Prymnesiales</taxon>
        <taxon>Prymnesiaceae</taxon>
        <taxon>Prymnesium</taxon>
    </lineage>
</organism>
<sequence>MRTAAVIELAPTPRHQFQFATWLFPSWLLFAWQPGRVTVDLVVFCEHRACDSLPTECRATLTAPSNHSTPRCVSVRMPAPFAAGQYPFATSVDFLVSPEFASLLAYTRPRYDYVLRADADSVFGPSTAHWLPPKAAAFGKGFMGVNATLNTLEELSRSYGLRQQHIHGMQSTIYLHRRLVAPFATLLVNLTERVYREEFTPLKCRARLCQWPEWHRGVSSLYAQDLAVNHFIPAAHAADVVTGRLDYGATGLHAEFSQVVMAHLLSVKHLPEFSSAGEVRCKAAAGGRVDAKGSRAKWFDRSPPMSWPDIVYWLYYMRSREACAILQKWAPLQ</sequence>
<dbReference type="EMBL" id="JBGBPQ010000026">
    <property type="protein sequence ID" value="KAL1498997.1"/>
    <property type="molecule type" value="Genomic_DNA"/>
</dbReference>
<reference evidence="2 3" key="1">
    <citation type="journal article" date="2024" name="Science">
        <title>Giant polyketide synthase enzymes in the biosynthesis of giant marine polyether toxins.</title>
        <authorList>
            <person name="Fallon T.R."/>
            <person name="Shende V.V."/>
            <person name="Wierzbicki I.H."/>
            <person name="Pendleton A.L."/>
            <person name="Watervoot N.F."/>
            <person name="Auber R.P."/>
            <person name="Gonzalez D.J."/>
            <person name="Wisecaver J.H."/>
            <person name="Moore B.S."/>
        </authorList>
    </citation>
    <scope>NUCLEOTIDE SEQUENCE [LARGE SCALE GENOMIC DNA]</scope>
    <source>
        <strain evidence="2 3">12B1</strain>
    </source>
</reference>